<dbReference type="EMBL" id="JACHOC010000005">
    <property type="protein sequence ID" value="MBB4622914.1"/>
    <property type="molecule type" value="Genomic_DNA"/>
</dbReference>
<dbReference type="Proteomes" id="UP000533637">
    <property type="component" value="Unassembled WGS sequence"/>
</dbReference>
<comment type="caution">
    <text evidence="1">The sequence shown here is derived from an EMBL/GenBank/DDBJ whole genome shotgun (WGS) entry which is preliminary data.</text>
</comment>
<dbReference type="RefSeq" id="WP_183671236.1">
    <property type="nucleotide sequence ID" value="NZ_BMPB01000005.1"/>
</dbReference>
<protein>
    <submittedName>
        <fullName evidence="1">Uncharacterized protein</fullName>
    </submittedName>
</protein>
<accession>A0ABR6KN37</accession>
<gene>
    <name evidence="1" type="ORF">GGQ57_002823</name>
</gene>
<dbReference type="Pfam" id="PF20244">
    <property type="entry name" value="DUF6599"/>
    <property type="match status" value="1"/>
</dbReference>
<keyword evidence="2" id="KW-1185">Reference proteome</keyword>
<name>A0ABR6KN37_9BACT</name>
<dbReference type="InterPro" id="IPR046534">
    <property type="entry name" value="DUF6599"/>
</dbReference>
<organism evidence="1 2">
    <name type="scientific">Parabacteroides faecis</name>
    <dbReference type="NCBI Taxonomy" id="1217282"/>
    <lineage>
        <taxon>Bacteria</taxon>
        <taxon>Pseudomonadati</taxon>
        <taxon>Bacteroidota</taxon>
        <taxon>Bacteroidia</taxon>
        <taxon>Bacteroidales</taxon>
        <taxon>Tannerellaceae</taxon>
        <taxon>Parabacteroides</taxon>
    </lineage>
</organism>
<reference evidence="1 2" key="1">
    <citation type="submission" date="2020-08" db="EMBL/GenBank/DDBJ databases">
        <title>Genomic Encyclopedia of Type Strains, Phase IV (KMG-IV): sequencing the most valuable type-strain genomes for metagenomic binning, comparative biology and taxonomic classification.</title>
        <authorList>
            <person name="Goeker M."/>
        </authorList>
    </citation>
    <scope>NUCLEOTIDE SEQUENCE [LARGE SCALE GENOMIC DNA]</scope>
    <source>
        <strain evidence="1 2">DSM 102983</strain>
    </source>
</reference>
<proteinExistence type="predicted"/>
<evidence type="ECO:0000313" key="1">
    <source>
        <dbReference type="EMBL" id="MBB4622914.1"/>
    </source>
</evidence>
<evidence type="ECO:0000313" key="2">
    <source>
        <dbReference type="Proteomes" id="UP000533637"/>
    </source>
</evidence>
<sequence>MKHFIRWAGFLLLIPAFLVAQEVEVKRERVFTGSGLYGFMNGGAEQFLEYGVSKLTARDVVYDGQEYTIEIYEMPTPEDAFGIYSLHVFRCQRADTLGCIDCLSPYQLQVVAGNKYVSVVFPSGSAAAKNKVDGLIRQYLPMDGKDNPEFPALLKELSPWSGKLKFFRGPIGISGVSTSLMHYLEEIAYTGVWFIADKPSKSYRALVCVKEEKELEKLKEKVPASDIIQSGNDFIYIRGNEKESEEEDHGGFGF</sequence>